<organism evidence="11">
    <name type="scientific">Capitella teleta</name>
    <name type="common">Polychaete worm</name>
    <dbReference type="NCBI Taxonomy" id="283909"/>
    <lineage>
        <taxon>Eukaryota</taxon>
        <taxon>Metazoa</taxon>
        <taxon>Spiralia</taxon>
        <taxon>Lophotrochozoa</taxon>
        <taxon>Annelida</taxon>
        <taxon>Polychaeta</taxon>
        <taxon>Sedentaria</taxon>
        <taxon>Scolecida</taxon>
        <taxon>Capitellidae</taxon>
        <taxon>Capitella</taxon>
    </lineage>
</organism>
<keyword evidence="3 8" id="KW-0547">Nucleotide-binding</keyword>
<dbReference type="EMBL" id="AMQN01000628">
    <property type="status" value="NOT_ANNOTATED_CDS"/>
    <property type="molecule type" value="Genomic_DNA"/>
</dbReference>
<dbReference type="GO" id="GO:0005524">
    <property type="term" value="F:ATP binding"/>
    <property type="evidence" value="ECO:0007669"/>
    <property type="project" value="UniProtKB-UniRule"/>
</dbReference>
<name>R7VC59_CAPTE</name>
<dbReference type="Gene3D" id="3.40.850.10">
    <property type="entry name" value="Kinesin motor domain"/>
    <property type="match status" value="1"/>
</dbReference>
<dbReference type="GO" id="GO:0007018">
    <property type="term" value="P:microtubule-based movement"/>
    <property type="evidence" value="ECO:0007669"/>
    <property type="project" value="InterPro"/>
</dbReference>
<dbReference type="PROSITE" id="PS00411">
    <property type="entry name" value="KINESIN_MOTOR_1"/>
    <property type="match status" value="1"/>
</dbReference>
<evidence type="ECO:0000259" key="10">
    <source>
        <dbReference type="PROSITE" id="PS50067"/>
    </source>
</evidence>
<keyword evidence="5" id="KW-0175">Coiled coil</keyword>
<keyword evidence="6 8" id="KW-0505">Motor protein</keyword>
<evidence type="ECO:0000256" key="7">
    <source>
        <dbReference type="ARBA" id="ARBA00023212"/>
    </source>
</evidence>
<dbReference type="InterPro" id="IPR001752">
    <property type="entry name" value="Kinesin_motor_dom"/>
</dbReference>
<dbReference type="PANTHER" id="PTHR47968">
    <property type="entry name" value="CENTROMERE PROTEIN E"/>
    <property type="match status" value="1"/>
</dbReference>
<keyword evidence="4 8" id="KW-0067">ATP-binding</keyword>
<reference evidence="11 13" key="2">
    <citation type="journal article" date="2013" name="Nature">
        <title>Insights into bilaterian evolution from three spiralian genomes.</title>
        <authorList>
            <person name="Simakov O."/>
            <person name="Marletaz F."/>
            <person name="Cho S.J."/>
            <person name="Edsinger-Gonzales E."/>
            <person name="Havlak P."/>
            <person name="Hellsten U."/>
            <person name="Kuo D.H."/>
            <person name="Larsson T."/>
            <person name="Lv J."/>
            <person name="Arendt D."/>
            <person name="Savage R."/>
            <person name="Osoegawa K."/>
            <person name="de Jong P."/>
            <person name="Grimwood J."/>
            <person name="Chapman J.A."/>
            <person name="Shapiro H."/>
            <person name="Aerts A."/>
            <person name="Otillar R.P."/>
            <person name="Terry A.Y."/>
            <person name="Boore J.L."/>
            <person name="Grigoriev I.V."/>
            <person name="Lindberg D.R."/>
            <person name="Seaver E.C."/>
            <person name="Weisblat D.A."/>
            <person name="Putnam N.H."/>
            <person name="Rokhsar D.S."/>
        </authorList>
    </citation>
    <scope>NUCLEOTIDE SEQUENCE</scope>
    <source>
        <strain evidence="11 13">I ESC-2004</strain>
    </source>
</reference>
<keyword evidence="13" id="KW-1185">Reference proteome</keyword>
<comment type="similarity">
    <text evidence="8 9">Belongs to the TRAFAC class myosin-kinesin ATPase superfamily. Kinesin family.</text>
</comment>
<dbReference type="PANTHER" id="PTHR47968:SF36">
    <property type="entry name" value="KINESIN HEAVY CHAIN ISOFORM X1"/>
    <property type="match status" value="1"/>
</dbReference>
<dbReference type="AlphaFoldDB" id="R7VC59"/>
<dbReference type="HOGENOM" id="CLU_001485_2_0_1"/>
<sequence>MWENFEASDTNVHLSLPDAQCSSLASQRQKKSSFVKHTFAFSHVFDHTVQQEDIFDKAAKGIVQGFLDGFNGTIFAYGQTGSGKTHTVDGSAHRFGDRGLTPRAISMIYQDLEKRSSAQLEFLVHVSHMEIYQESGYDLLTRARSCHLTVTPFPKVTVTEGGHGECVFRNLSLHQAASEEVAQALLFHGQANRKVAETSMNAQSSRSHSVFSIQLTTKSKTNNTIVRSKLHLVDLAGSERVAKTGTQGRHLVEAKYINLSLHHLEGVIIALHTEGSNSTTSKHVPYRNSLLTMVLRDSIGGNCHTAMIATISMEAENLAETLSTCRFAQRVACITNVVRKNEEINDKVTIQRLRHRISELEAEVSGLKSNHTVSKPVLTNDILFMM</sequence>
<feature type="binding site" evidence="8">
    <location>
        <begin position="78"/>
        <end position="85"/>
    </location>
    <ligand>
        <name>ATP</name>
        <dbReference type="ChEBI" id="CHEBI:30616"/>
    </ligand>
</feature>
<dbReference type="InterPro" id="IPR019821">
    <property type="entry name" value="Kinesin_motor_CS"/>
</dbReference>
<dbReference type="GO" id="GO:0008017">
    <property type="term" value="F:microtubule binding"/>
    <property type="evidence" value="ECO:0007669"/>
    <property type="project" value="InterPro"/>
</dbReference>
<dbReference type="GO" id="GO:0005874">
    <property type="term" value="C:microtubule"/>
    <property type="evidence" value="ECO:0007669"/>
    <property type="project" value="UniProtKB-KW"/>
</dbReference>
<dbReference type="CDD" id="cd00106">
    <property type="entry name" value="KISc"/>
    <property type="match status" value="1"/>
</dbReference>
<dbReference type="OrthoDB" id="3176171at2759"/>
<evidence type="ECO:0000256" key="9">
    <source>
        <dbReference type="RuleBase" id="RU000394"/>
    </source>
</evidence>
<evidence type="ECO:0000313" key="11">
    <source>
        <dbReference type="EMBL" id="ELU16438.1"/>
    </source>
</evidence>
<dbReference type="Proteomes" id="UP000014760">
    <property type="component" value="Unassembled WGS sequence"/>
</dbReference>
<dbReference type="STRING" id="283909.R7VC59"/>
<protein>
    <recommendedName>
        <fullName evidence="9">Kinesin-like protein</fullName>
    </recommendedName>
</protein>
<dbReference type="OMA" id="ESPQITF"/>
<dbReference type="Pfam" id="PF00225">
    <property type="entry name" value="Kinesin"/>
    <property type="match status" value="1"/>
</dbReference>
<dbReference type="InterPro" id="IPR036961">
    <property type="entry name" value="Kinesin_motor_dom_sf"/>
</dbReference>
<evidence type="ECO:0000256" key="8">
    <source>
        <dbReference type="PROSITE-ProRule" id="PRU00283"/>
    </source>
</evidence>
<dbReference type="PROSITE" id="PS50067">
    <property type="entry name" value="KINESIN_MOTOR_2"/>
    <property type="match status" value="1"/>
</dbReference>
<keyword evidence="7" id="KW-0963">Cytoplasm</keyword>
<dbReference type="EMBL" id="KB293180">
    <property type="protein sequence ID" value="ELU16438.1"/>
    <property type="molecule type" value="Genomic_DNA"/>
</dbReference>
<dbReference type="GO" id="GO:0003777">
    <property type="term" value="F:microtubule motor activity"/>
    <property type="evidence" value="ECO:0007669"/>
    <property type="project" value="InterPro"/>
</dbReference>
<dbReference type="InterPro" id="IPR027640">
    <property type="entry name" value="Kinesin-like_fam"/>
</dbReference>
<evidence type="ECO:0000256" key="2">
    <source>
        <dbReference type="ARBA" id="ARBA00022701"/>
    </source>
</evidence>
<accession>R7VC59</accession>
<evidence type="ECO:0000313" key="12">
    <source>
        <dbReference type="EnsemblMetazoa" id="CapteP138763"/>
    </source>
</evidence>
<comment type="subcellular location">
    <subcellularLocation>
        <location evidence="1">Cytoplasm</location>
        <location evidence="1">Cytoskeleton</location>
    </subcellularLocation>
</comment>
<keyword evidence="2 9" id="KW-0493">Microtubule</keyword>
<evidence type="ECO:0000256" key="6">
    <source>
        <dbReference type="ARBA" id="ARBA00023175"/>
    </source>
</evidence>
<evidence type="ECO:0000256" key="1">
    <source>
        <dbReference type="ARBA" id="ARBA00004245"/>
    </source>
</evidence>
<gene>
    <name evidence="11" type="ORF">CAPTEDRAFT_138763</name>
</gene>
<evidence type="ECO:0000256" key="4">
    <source>
        <dbReference type="ARBA" id="ARBA00022840"/>
    </source>
</evidence>
<dbReference type="EnsemblMetazoa" id="CapteT138763">
    <property type="protein sequence ID" value="CapteP138763"/>
    <property type="gene ID" value="CapteG138763"/>
</dbReference>
<feature type="domain" description="Kinesin motor" evidence="10">
    <location>
        <begin position="1"/>
        <end position="334"/>
    </location>
</feature>
<dbReference type="PRINTS" id="PR00380">
    <property type="entry name" value="KINESINHEAVY"/>
</dbReference>
<keyword evidence="7" id="KW-0206">Cytoskeleton</keyword>
<dbReference type="SMART" id="SM00129">
    <property type="entry name" value="KISc"/>
    <property type="match status" value="1"/>
</dbReference>
<dbReference type="SUPFAM" id="SSF52540">
    <property type="entry name" value="P-loop containing nucleoside triphosphate hydrolases"/>
    <property type="match status" value="1"/>
</dbReference>
<evidence type="ECO:0000313" key="13">
    <source>
        <dbReference type="Proteomes" id="UP000014760"/>
    </source>
</evidence>
<reference evidence="12" key="3">
    <citation type="submission" date="2015-06" db="UniProtKB">
        <authorList>
            <consortium name="EnsemblMetazoa"/>
        </authorList>
    </citation>
    <scope>IDENTIFICATION</scope>
</reference>
<reference evidence="13" key="1">
    <citation type="submission" date="2012-12" db="EMBL/GenBank/DDBJ databases">
        <authorList>
            <person name="Hellsten U."/>
            <person name="Grimwood J."/>
            <person name="Chapman J.A."/>
            <person name="Shapiro H."/>
            <person name="Aerts A."/>
            <person name="Otillar R.P."/>
            <person name="Terry A.Y."/>
            <person name="Boore J.L."/>
            <person name="Simakov O."/>
            <person name="Marletaz F."/>
            <person name="Cho S.-J."/>
            <person name="Edsinger-Gonzales E."/>
            <person name="Havlak P."/>
            <person name="Kuo D.-H."/>
            <person name="Larsson T."/>
            <person name="Lv J."/>
            <person name="Arendt D."/>
            <person name="Savage R."/>
            <person name="Osoegawa K."/>
            <person name="de Jong P."/>
            <person name="Lindberg D.R."/>
            <person name="Seaver E.C."/>
            <person name="Weisblat D.A."/>
            <person name="Putnam N.H."/>
            <person name="Grigoriev I.V."/>
            <person name="Rokhsar D.S."/>
        </authorList>
    </citation>
    <scope>NUCLEOTIDE SEQUENCE</scope>
    <source>
        <strain evidence="13">I ESC-2004</strain>
    </source>
</reference>
<evidence type="ECO:0000256" key="3">
    <source>
        <dbReference type="ARBA" id="ARBA00022741"/>
    </source>
</evidence>
<dbReference type="InterPro" id="IPR027417">
    <property type="entry name" value="P-loop_NTPase"/>
</dbReference>
<evidence type="ECO:0000256" key="5">
    <source>
        <dbReference type="ARBA" id="ARBA00023054"/>
    </source>
</evidence>
<proteinExistence type="inferred from homology"/>